<dbReference type="AlphaFoldDB" id="A0A225LVI4"/>
<name>A0A225LVI4_9BURK</name>
<organism evidence="2 3">
    <name type="scientific">Candidimonas nitroreducens</name>
    <dbReference type="NCBI Taxonomy" id="683354"/>
    <lineage>
        <taxon>Bacteria</taxon>
        <taxon>Pseudomonadati</taxon>
        <taxon>Pseudomonadota</taxon>
        <taxon>Betaproteobacteria</taxon>
        <taxon>Burkholderiales</taxon>
        <taxon>Alcaligenaceae</taxon>
        <taxon>Candidimonas</taxon>
    </lineage>
</organism>
<feature type="region of interest" description="Disordered" evidence="1">
    <location>
        <begin position="1"/>
        <end position="31"/>
    </location>
</feature>
<sequence length="191" mass="20762">MTVLELNPIPEVDATEAEPPAAAPAPTTPSTLPEIVQHQIDNGADMAQLTRMYLRLRDSEKDLKVQAAQRLAPLRAAMDLIESKFLDQMNELKVDSLKNEAGTPYKKEHTTISVADNETFIGFVLDRSLEALPVSADAKAAIKNVILNSGQLALIEARASKSAVEAYLEETQELPPGLNRSAAFVVNVRSN</sequence>
<dbReference type="EMBL" id="NJIH01000023">
    <property type="protein sequence ID" value="OWT53387.1"/>
    <property type="molecule type" value="Genomic_DNA"/>
</dbReference>
<evidence type="ECO:0000313" key="3">
    <source>
        <dbReference type="Proteomes" id="UP000214603"/>
    </source>
</evidence>
<accession>A0A225LVI4</accession>
<evidence type="ECO:0000313" key="2">
    <source>
        <dbReference type="EMBL" id="OWT53387.1"/>
    </source>
</evidence>
<comment type="caution">
    <text evidence="2">The sequence shown here is derived from an EMBL/GenBank/DDBJ whole genome shotgun (WGS) entry which is preliminary data.</text>
</comment>
<reference evidence="3" key="1">
    <citation type="submission" date="2017-06" db="EMBL/GenBank/DDBJ databases">
        <title>Herbaspirillum phytohormonus sp. nov., isolated from the root nodule of Robinia pseudoacacia in lead-zinc mine.</title>
        <authorList>
            <person name="Fan M."/>
            <person name="Lin Y."/>
        </authorList>
    </citation>
    <scope>NUCLEOTIDE SEQUENCE [LARGE SCALE GENOMIC DNA]</scope>
    <source>
        <strain evidence="3">SC-089</strain>
    </source>
</reference>
<proteinExistence type="predicted"/>
<dbReference type="RefSeq" id="WP_088606135.1">
    <property type="nucleotide sequence ID" value="NZ_NJIH01000023.1"/>
</dbReference>
<evidence type="ECO:0000256" key="1">
    <source>
        <dbReference type="SAM" id="MobiDB-lite"/>
    </source>
</evidence>
<keyword evidence="3" id="KW-1185">Reference proteome</keyword>
<dbReference type="Proteomes" id="UP000214603">
    <property type="component" value="Unassembled WGS sequence"/>
</dbReference>
<gene>
    <name evidence="2" type="ORF">CEY11_24855</name>
</gene>
<protein>
    <submittedName>
        <fullName evidence="2">Uncharacterized protein</fullName>
    </submittedName>
</protein>